<dbReference type="Proteomes" id="UP000187203">
    <property type="component" value="Unassembled WGS sequence"/>
</dbReference>
<gene>
    <name evidence="2" type="ORF">COLO4_04968</name>
</gene>
<dbReference type="AlphaFoldDB" id="A0A1R3KSB1"/>
<keyword evidence="3" id="KW-1185">Reference proteome</keyword>
<evidence type="ECO:0000313" key="3">
    <source>
        <dbReference type="Proteomes" id="UP000187203"/>
    </source>
</evidence>
<name>A0A1R3KSB1_9ROSI</name>
<sequence length="43" mass="4938">MHEVLIRVGQDSVSSWVIRFFLAVRIAWATCFVQGVTKNILMD</sequence>
<proteinExistence type="predicted"/>
<comment type="caution">
    <text evidence="2">The sequence shown here is derived from an EMBL/GenBank/DDBJ whole genome shotgun (WGS) entry which is preliminary data.</text>
</comment>
<reference evidence="3" key="1">
    <citation type="submission" date="2013-09" db="EMBL/GenBank/DDBJ databases">
        <title>Corchorus olitorius genome sequencing.</title>
        <authorList>
            <person name="Alam M."/>
            <person name="Haque M.S."/>
            <person name="Islam M.S."/>
            <person name="Emdad E.M."/>
            <person name="Islam M.M."/>
            <person name="Ahmed B."/>
            <person name="Halim A."/>
            <person name="Hossen Q.M.M."/>
            <person name="Hossain M.Z."/>
            <person name="Ahmed R."/>
            <person name="Khan M.M."/>
            <person name="Islam R."/>
            <person name="Rashid M.M."/>
            <person name="Khan S.A."/>
            <person name="Rahman M.S."/>
            <person name="Alam M."/>
            <person name="Yahiya A.S."/>
            <person name="Khan M.S."/>
            <person name="Azam M.S."/>
            <person name="Haque T."/>
            <person name="Lashkar M.Z.H."/>
            <person name="Akhand A.I."/>
            <person name="Morshed G."/>
            <person name="Roy S."/>
            <person name="Uddin K.S."/>
            <person name="Rabeya T."/>
            <person name="Hossain A.S."/>
            <person name="Chowdhury A."/>
            <person name="Snigdha A.R."/>
            <person name="Mortoza M.S."/>
            <person name="Matin S.A."/>
            <person name="Hoque S.M.E."/>
            <person name="Islam M.K."/>
            <person name="Roy D.K."/>
            <person name="Haider R."/>
            <person name="Moosa M.M."/>
            <person name="Elias S.M."/>
            <person name="Hasan A.M."/>
            <person name="Jahan S."/>
            <person name="Shafiuddin M."/>
            <person name="Mahmood N."/>
            <person name="Shommy N.S."/>
        </authorList>
    </citation>
    <scope>NUCLEOTIDE SEQUENCE [LARGE SCALE GENOMIC DNA]</scope>
    <source>
        <strain evidence="3">cv. O-4</strain>
    </source>
</reference>
<accession>A0A1R3KSB1</accession>
<organism evidence="2 3">
    <name type="scientific">Corchorus olitorius</name>
    <dbReference type="NCBI Taxonomy" id="93759"/>
    <lineage>
        <taxon>Eukaryota</taxon>
        <taxon>Viridiplantae</taxon>
        <taxon>Streptophyta</taxon>
        <taxon>Embryophyta</taxon>
        <taxon>Tracheophyta</taxon>
        <taxon>Spermatophyta</taxon>
        <taxon>Magnoliopsida</taxon>
        <taxon>eudicotyledons</taxon>
        <taxon>Gunneridae</taxon>
        <taxon>Pentapetalae</taxon>
        <taxon>rosids</taxon>
        <taxon>malvids</taxon>
        <taxon>Malvales</taxon>
        <taxon>Malvaceae</taxon>
        <taxon>Grewioideae</taxon>
        <taxon>Apeibeae</taxon>
        <taxon>Corchorus</taxon>
    </lineage>
</organism>
<feature type="transmembrane region" description="Helical" evidence="1">
    <location>
        <begin position="16"/>
        <end position="37"/>
    </location>
</feature>
<keyword evidence="1" id="KW-1133">Transmembrane helix</keyword>
<evidence type="ECO:0000256" key="1">
    <source>
        <dbReference type="SAM" id="Phobius"/>
    </source>
</evidence>
<evidence type="ECO:0000313" key="2">
    <source>
        <dbReference type="EMBL" id="OMP09954.1"/>
    </source>
</evidence>
<keyword evidence="1" id="KW-0472">Membrane</keyword>
<protein>
    <submittedName>
        <fullName evidence="2">Uncharacterized protein</fullName>
    </submittedName>
</protein>
<dbReference type="EMBL" id="AWUE01012099">
    <property type="protein sequence ID" value="OMP09954.1"/>
    <property type="molecule type" value="Genomic_DNA"/>
</dbReference>
<keyword evidence="1" id="KW-0812">Transmembrane</keyword>